<sequence>MARVISEFDKPESFMAGAIGLPGERTFYLQVKDGRRSFAVSLEKEQVSLLAARILEMIAGRTSPQARAGASALDLPLVEEFRVGVLGLAFNSEEQLVIVEAQAITESSETLIEEEDEDGPDLLRVQLTIDAAFEFATGSQAVVGAGRPPCPFCGIVLDPSGHVCPRANGYRR</sequence>
<evidence type="ECO:0000313" key="3">
    <source>
        <dbReference type="EMBL" id="CAB4841680.1"/>
    </source>
</evidence>
<protein>
    <submittedName>
        <fullName evidence="3">Unannotated protein</fullName>
    </submittedName>
</protein>
<organism evidence="3">
    <name type="scientific">freshwater metagenome</name>
    <dbReference type="NCBI Taxonomy" id="449393"/>
    <lineage>
        <taxon>unclassified sequences</taxon>
        <taxon>metagenomes</taxon>
        <taxon>ecological metagenomes</taxon>
    </lineage>
</organism>
<evidence type="ECO:0000313" key="1">
    <source>
        <dbReference type="EMBL" id="CAB4668247.1"/>
    </source>
</evidence>
<evidence type="ECO:0000313" key="2">
    <source>
        <dbReference type="EMBL" id="CAB4683929.1"/>
    </source>
</evidence>
<dbReference type="EMBL" id="CAEZXB010000003">
    <property type="protein sequence ID" value="CAB4668247.1"/>
    <property type="molecule type" value="Genomic_DNA"/>
</dbReference>
<gene>
    <name evidence="1" type="ORF">UFOPK2342_00267</name>
    <name evidence="2" type="ORF">UFOPK2423_00135</name>
    <name evidence="3" type="ORF">UFOPK3266_00448</name>
    <name evidence="4" type="ORF">UFOPK4367_01098</name>
</gene>
<dbReference type="InterPro" id="IPR021441">
    <property type="entry name" value="DUF3090"/>
</dbReference>
<dbReference type="NCBIfam" id="TIGR03847">
    <property type="entry name" value="conserved hypothetical protein"/>
    <property type="match status" value="1"/>
</dbReference>
<reference evidence="3" key="1">
    <citation type="submission" date="2020-05" db="EMBL/GenBank/DDBJ databases">
        <authorList>
            <person name="Chiriac C."/>
            <person name="Salcher M."/>
            <person name="Ghai R."/>
            <person name="Kavagutti S V."/>
        </authorList>
    </citation>
    <scope>NUCLEOTIDE SEQUENCE</scope>
</reference>
<dbReference type="EMBL" id="CAFBRC010000077">
    <property type="protein sequence ID" value="CAB5076838.1"/>
    <property type="molecule type" value="Genomic_DNA"/>
</dbReference>
<proteinExistence type="predicted"/>
<dbReference type="AlphaFoldDB" id="A0A6J7B915"/>
<dbReference type="EMBL" id="CAFBAA010000007">
    <property type="protein sequence ID" value="CAB4841680.1"/>
    <property type="molecule type" value="Genomic_DNA"/>
</dbReference>
<evidence type="ECO:0000313" key="4">
    <source>
        <dbReference type="EMBL" id="CAB5076838.1"/>
    </source>
</evidence>
<dbReference type="EMBL" id="CAEZXN010000002">
    <property type="protein sequence ID" value="CAB4683929.1"/>
    <property type="molecule type" value="Genomic_DNA"/>
</dbReference>
<dbReference type="Pfam" id="PF11290">
    <property type="entry name" value="DUF3090"/>
    <property type="match status" value="1"/>
</dbReference>
<name>A0A6J7B915_9ZZZZ</name>
<accession>A0A6J7B915</accession>